<sequence>MLVRVDKEADAIYLELSNEPIESSEEVSDEVILDYTADGRMVGIEILQASQKSHADTP</sequence>
<dbReference type="HOGENOM" id="CLU_166740_4_0_6"/>
<proteinExistence type="predicted"/>
<dbReference type="RefSeq" id="WP_014003875.1">
    <property type="nucleotide sequence ID" value="NC_015853.1"/>
</dbReference>
<protein>
    <recommendedName>
        <fullName evidence="3">DUF2283 domain-containing protein</fullName>
    </recommendedName>
</protein>
<accession>F9ZUV0</accession>
<dbReference type="PANTHER" id="PTHR37029:SF1">
    <property type="entry name" value="SSR1768 PROTEIN"/>
    <property type="match status" value="1"/>
</dbReference>
<evidence type="ECO:0000313" key="2">
    <source>
        <dbReference type="Proteomes" id="UP000006135"/>
    </source>
</evidence>
<dbReference type="KEGG" id="acu:Atc_2p07"/>
<reference evidence="1 2" key="1">
    <citation type="journal article" date="2011" name="J. Genet. Genomics">
        <title>Unraveling the Acidithiobacillus caldus complete genome and its central metabolisms for carbon assimilation.</title>
        <authorList>
            <person name="You X.Y."/>
            <person name="Guo X."/>
            <person name="Zheng H.J."/>
            <person name="Zhang M.J."/>
            <person name="Liu L.J."/>
            <person name="Zhu Y.Q."/>
            <person name="Zhu B."/>
            <person name="Wang S.Y."/>
            <person name="Zhao G.P."/>
            <person name="Poetsch A."/>
            <person name="Jiang C.Y."/>
            <person name="Liu S.J."/>
        </authorList>
    </citation>
    <scope>NUCLEOTIDE SEQUENCE [LARGE SCALE GENOMIC DNA]</scope>
    <source>
        <strain evidence="1 2">SM-1</strain>
        <plasmid evidence="2">Plasmid pLAtc2</plasmid>
    </source>
</reference>
<dbReference type="Pfam" id="PF10049">
    <property type="entry name" value="DUF2283"/>
    <property type="match status" value="1"/>
</dbReference>
<dbReference type="GeneID" id="92933154"/>
<gene>
    <name evidence="1" type="ordered locus">Atc_2p07</name>
</gene>
<dbReference type="PANTHER" id="PTHR37029">
    <property type="entry name" value="SSR1768 PROTEIN"/>
    <property type="match status" value="1"/>
</dbReference>
<dbReference type="EMBL" id="CP002576">
    <property type="protein sequence ID" value="AEK59803.1"/>
    <property type="molecule type" value="Genomic_DNA"/>
</dbReference>
<dbReference type="Proteomes" id="UP000006135">
    <property type="component" value="Plasmid pLAtc2"/>
</dbReference>
<evidence type="ECO:0008006" key="3">
    <source>
        <dbReference type="Google" id="ProtNLM"/>
    </source>
</evidence>
<geneLocation type="plasmid" evidence="1 2">
    <name>pLAtc2</name>
</geneLocation>
<keyword evidence="2" id="KW-1185">Reference proteome</keyword>
<dbReference type="AlphaFoldDB" id="F9ZUV0"/>
<name>F9ZUV0_ACICS</name>
<organism evidence="1 2">
    <name type="scientific">Acidithiobacillus caldus (strain SM-1)</name>
    <dbReference type="NCBI Taxonomy" id="990288"/>
    <lineage>
        <taxon>Bacteria</taxon>
        <taxon>Pseudomonadati</taxon>
        <taxon>Pseudomonadota</taxon>
        <taxon>Acidithiobacillia</taxon>
        <taxon>Acidithiobacillales</taxon>
        <taxon>Acidithiobacillaceae</taxon>
        <taxon>Acidithiobacillus</taxon>
    </lineage>
</organism>
<evidence type="ECO:0000313" key="1">
    <source>
        <dbReference type="EMBL" id="AEK59803.1"/>
    </source>
</evidence>
<keyword evidence="1" id="KW-0614">Plasmid</keyword>
<dbReference type="InterPro" id="IPR019270">
    <property type="entry name" value="DUF2283"/>
</dbReference>